<dbReference type="Gene3D" id="3.30.870.10">
    <property type="entry name" value="Endonuclease Chain A"/>
    <property type="match status" value="1"/>
</dbReference>
<dbReference type="OrthoDB" id="1923775at2759"/>
<dbReference type="EMBL" id="VWPX01001290">
    <property type="protein sequence ID" value="NWI08799.1"/>
    <property type="molecule type" value="Genomic_DNA"/>
</dbReference>
<protein>
    <recommendedName>
        <fullName evidence="8">5'-3' exonuclease PLD3</fullName>
        <ecNumber evidence="7">3.1.16.1</ecNumber>
    </recommendedName>
    <alternativeName>
        <fullName evidence="9">Phospholipase D3</fullName>
    </alternativeName>
</protein>
<evidence type="ECO:0000256" key="3">
    <source>
        <dbReference type="ARBA" id="ARBA00022963"/>
    </source>
</evidence>
<keyword evidence="3" id="KW-0442">Lipid degradation</keyword>
<dbReference type="SMART" id="SM00155">
    <property type="entry name" value="PLDc"/>
    <property type="match status" value="1"/>
</dbReference>
<dbReference type="InterPro" id="IPR050874">
    <property type="entry name" value="Diverse_PLD-related"/>
</dbReference>
<evidence type="ECO:0000256" key="8">
    <source>
        <dbReference type="ARBA" id="ARBA00039647"/>
    </source>
</evidence>
<evidence type="ECO:0000256" key="7">
    <source>
        <dbReference type="ARBA" id="ARBA00039059"/>
    </source>
</evidence>
<keyword evidence="2" id="KW-0540">Nuclease</keyword>
<feature type="region of interest" description="Disordered" evidence="10">
    <location>
        <begin position="83"/>
        <end position="104"/>
    </location>
</feature>
<dbReference type="GO" id="GO:0031902">
    <property type="term" value="C:late endosome membrane"/>
    <property type="evidence" value="ECO:0007669"/>
    <property type="project" value="UniProtKB-SubCell"/>
</dbReference>
<dbReference type="GO" id="GO:0031901">
    <property type="term" value="C:early endosome membrane"/>
    <property type="evidence" value="ECO:0007669"/>
    <property type="project" value="UniProtKB-SubCell"/>
</dbReference>
<evidence type="ECO:0000256" key="5">
    <source>
        <dbReference type="ARBA" id="ARBA00037797"/>
    </source>
</evidence>
<proteinExistence type="predicted"/>
<evidence type="ECO:0000256" key="9">
    <source>
        <dbReference type="ARBA" id="ARBA00041681"/>
    </source>
</evidence>
<evidence type="ECO:0000256" key="1">
    <source>
        <dbReference type="ARBA" id="ARBA00004227"/>
    </source>
</evidence>
<comment type="catalytic activity">
    <reaction evidence="4">
        <text>Exonucleolytic cleavage in the 5'- to 3'-direction to yield nucleoside 3'-phosphates.</text>
        <dbReference type="EC" id="3.1.16.1"/>
    </reaction>
</comment>
<dbReference type="Proteomes" id="UP000545332">
    <property type="component" value="Unassembled WGS sequence"/>
</dbReference>
<feature type="non-terminal residue" evidence="12">
    <location>
        <position position="165"/>
    </location>
</feature>
<keyword evidence="13" id="KW-1185">Reference proteome</keyword>
<evidence type="ECO:0000256" key="4">
    <source>
        <dbReference type="ARBA" id="ARBA00035759"/>
    </source>
</evidence>
<name>A0A7K4JXQ5_9AVES</name>
<dbReference type="InterPro" id="IPR001736">
    <property type="entry name" value="PLipase_D/transphosphatidylase"/>
</dbReference>
<dbReference type="InterPro" id="IPR025202">
    <property type="entry name" value="PLD-like_dom"/>
</dbReference>
<feature type="non-terminal residue" evidence="12">
    <location>
        <position position="1"/>
    </location>
</feature>
<dbReference type="GO" id="GO:0016042">
    <property type="term" value="P:lipid catabolic process"/>
    <property type="evidence" value="ECO:0007669"/>
    <property type="project" value="UniProtKB-KW"/>
</dbReference>
<dbReference type="EC" id="3.1.16.1" evidence="7"/>
<evidence type="ECO:0000256" key="6">
    <source>
        <dbReference type="ARBA" id="ARBA00037858"/>
    </source>
</evidence>
<evidence type="ECO:0000256" key="2">
    <source>
        <dbReference type="ARBA" id="ARBA00022839"/>
    </source>
</evidence>
<gene>
    <name evidence="12" type="primary">Pld3</name>
    <name evidence="12" type="ORF">CRYSOU_R02877</name>
</gene>
<evidence type="ECO:0000259" key="11">
    <source>
        <dbReference type="PROSITE" id="PS50035"/>
    </source>
</evidence>
<feature type="domain" description="PLD phosphodiesterase" evidence="11">
    <location>
        <begin position="120"/>
        <end position="147"/>
    </location>
</feature>
<dbReference type="PROSITE" id="PS50035">
    <property type="entry name" value="PLD"/>
    <property type="match status" value="1"/>
</dbReference>
<evidence type="ECO:0000256" key="10">
    <source>
        <dbReference type="SAM" id="MobiDB-lite"/>
    </source>
</evidence>
<sequence>NPSTFDAWRGLLRGAARTLDVAAFYWTLTNEDTGTREPSAAPGEQILRELLELPARGVAVRVAVNAPSAATPTHDLEALQQSGERGRVRGDARFGATEPPRVTPGAAGAAVRAVDMPRLTGGVLHTKLWLVDGAHLYIGSANMDWRSLTQVDSGGFWPQNGPVGA</sequence>
<dbReference type="AlphaFoldDB" id="A0A7K4JXQ5"/>
<dbReference type="Pfam" id="PF13091">
    <property type="entry name" value="PLDc_2"/>
    <property type="match status" value="1"/>
</dbReference>
<evidence type="ECO:0000313" key="13">
    <source>
        <dbReference type="Proteomes" id="UP000545332"/>
    </source>
</evidence>
<organism evidence="12 13">
    <name type="scientific">Crypturellus soui</name>
    <dbReference type="NCBI Taxonomy" id="458187"/>
    <lineage>
        <taxon>Eukaryota</taxon>
        <taxon>Metazoa</taxon>
        <taxon>Chordata</taxon>
        <taxon>Craniata</taxon>
        <taxon>Vertebrata</taxon>
        <taxon>Euteleostomi</taxon>
        <taxon>Archelosauria</taxon>
        <taxon>Archosauria</taxon>
        <taxon>Dinosauria</taxon>
        <taxon>Saurischia</taxon>
        <taxon>Theropoda</taxon>
        <taxon>Coelurosauria</taxon>
        <taxon>Aves</taxon>
        <taxon>Palaeognathae</taxon>
        <taxon>Tinamiformes</taxon>
        <taxon>Tinamidae</taxon>
        <taxon>Crypturellus</taxon>
    </lineage>
</organism>
<comment type="subcellular location">
    <subcellularLocation>
        <location evidence="6">Early endosome membrane</location>
        <topology evidence="6">Single-pass type II membrane protein</topology>
    </subcellularLocation>
    <subcellularLocation>
        <location evidence="5">Late endosome membrane</location>
        <topology evidence="5">Single-pass type II membrane protein</topology>
    </subcellularLocation>
    <subcellularLocation>
        <location evidence="1">Lysosome lumen</location>
    </subcellularLocation>
</comment>
<dbReference type="GO" id="GO:0004527">
    <property type="term" value="F:exonuclease activity"/>
    <property type="evidence" value="ECO:0007669"/>
    <property type="project" value="UniProtKB-KW"/>
</dbReference>
<keyword evidence="2" id="KW-0269">Exonuclease</keyword>
<evidence type="ECO:0000313" key="12">
    <source>
        <dbReference type="EMBL" id="NWI08799.1"/>
    </source>
</evidence>
<comment type="caution">
    <text evidence="12">The sequence shown here is derived from an EMBL/GenBank/DDBJ whole genome shotgun (WGS) entry which is preliminary data.</text>
</comment>
<dbReference type="GO" id="GO:0043202">
    <property type="term" value="C:lysosomal lumen"/>
    <property type="evidence" value="ECO:0007669"/>
    <property type="project" value="UniProtKB-SubCell"/>
</dbReference>
<keyword evidence="2" id="KW-0378">Hydrolase</keyword>
<dbReference type="PANTHER" id="PTHR10185:SF16">
    <property type="entry name" value="5'-3' EXONUCLEASE PLD3"/>
    <property type="match status" value="1"/>
</dbReference>
<dbReference type="SUPFAM" id="SSF56024">
    <property type="entry name" value="Phospholipase D/nuclease"/>
    <property type="match status" value="1"/>
</dbReference>
<keyword evidence="3" id="KW-0443">Lipid metabolism</keyword>
<reference evidence="12 13" key="1">
    <citation type="submission" date="2019-09" db="EMBL/GenBank/DDBJ databases">
        <title>Bird 10,000 Genomes (B10K) Project - Family phase.</title>
        <authorList>
            <person name="Zhang G."/>
        </authorList>
    </citation>
    <scope>NUCLEOTIDE SEQUENCE [LARGE SCALE GENOMIC DNA]</scope>
    <source>
        <strain evidence="12">B10K-MSB-42743</strain>
        <tissue evidence="12">Heart</tissue>
    </source>
</reference>
<dbReference type="PANTHER" id="PTHR10185">
    <property type="entry name" value="PHOSPHOLIPASE D - RELATED"/>
    <property type="match status" value="1"/>
</dbReference>
<accession>A0A7K4JXQ5</accession>